<dbReference type="Pfam" id="PF22675">
    <property type="entry name" value="KH-I_KHDC4-BBP"/>
    <property type="match status" value="1"/>
</dbReference>
<dbReference type="Gene3D" id="3.30.1370.10">
    <property type="entry name" value="K Homology domain, type 1"/>
    <property type="match status" value="1"/>
</dbReference>
<dbReference type="CDD" id="cd22386">
    <property type="entry name" value="KH-I_KHDC4_rpt2"/>
    <property type="match status" value="1"/>
</dbReference>
<feature type="compositionally biased region" description="Polar residues" evidence="5">
    <location>
        <begin position="352"/>
        <end position="364"/>
    </location>
</feature>
<dbReference type="FunFam" id="3.30.1370.10:FF:000037">
    <property type="entry name" value="KH domain protein"/>
    <property type="match status" value="1"/>
</dbReference>
<dbReference type="OrthoDB" id="5989967at2759"/>
<feature type="non-terminal residue" evidence="7">
    <location>
        <position position="1"/>
    </location>
</feature>
<dbReference type="InterPro" id="IPR031121">
    <property type="entry name" value="RIK/BLOM7"/>
</dbReference>
<evidence type="ECO:0000256" key="3">
    <source>
        <dbReference type="ARBA" id="ARBA00030267"/>
    </source>
</evidence>
<gene>
    <name evidence="7" type="ORF">PACLA_8A033121</name>
</gene>
<feature type="compositionally biased region" description="Pro residues" evidence="5">
    <location>
        <begin position="229"/>
        <end position="241"/>
    </location>
</feature>
<feature type="compositionally biased region" description="Low complexity" evidence="5">
    <location>
        <begin position="163"/>
        <end position="177"/>
    </location>
</feature>
<sequence>QKPLYLFIQAPSRDKVYLAVQRIRGIMNGDDPFTPPPVLPQQMLQSAQSSLPSGMYYVQEKVFVGLDNVHPEFNLKEKIVGPGESYFQHITKETGAKVNLRGRGSGFIEPTSGREAFEALYVYISHTNYPGLGAAKKLVENLIQTVHTAHQQFQMQQTSNSYYPNYGGYPGQNTGQPPQRPPHMYNMPPMSGYGPPPHSGGPAPPYPSYPYPLPNPPPPHFNQLGPNHNIPPNPQMPPPHAMYPNPALRHEGPRPLMDQRPPYREPQPPMPHPAASYTPESPTQPHPEPLLQFNYDAPPVPDRSSSNNEVRSKQPEPVEPPKPVKRRFTEAPAKKTIPPPLPESFMIEKRSVSSLDQQSTQSHTPGGDVDKRTSSMAPPVLPAPKVKPSDGSVKKENASSPRDGFKMPFMPVSAVLSGAKKNSPSPLSGKKRKLDEPAKSEKKFGTEKKSTGIALLGSYDDDSSDED</sequence>
<dbReference type="AlphaFoldDB" id="A0A7D9J1F0"/>
<evidence type="ECO:0000256" key="1">
    <source>
        <dbReference type="ARBA" id="ARBA00006093"/>
    </source>
</evidence>
<comment type="similarity">
    <text evidence="1">Belongs to the KHDC4 family.</text>
</comment>
<dbReference type="Proteomes" id="UP001152795">
    <property type="component" value="Unassembled WGS sequence"/>
</dbReference>
<feature type="compositionally biased region" description="Pro residues" evidence="5">
    <location>
        <begin position="194"/>
        <end position="220"/>
    </location>
</feature>
<evidence type="ECO:0000256" key="4">
    <source>
        <dbReference type="ARBA" id="ARBA00045732"/>
    </source>
</evidence>
<reference evidence="7" key="1">
    <citation type="submission" date="2020-04" db="EMBL/GenBank/DDBJ databases">
        <authorList>
            <person name="Alioto T."/>
            <person name="Alioto T."/>
            <person name="Gomez Garrido J."/>
        </authorList>
    </citation>
    <scope>NUCLEOTIDE SEQUENCE</scope>
    <source>
        <strain evidence="7">A484AB</strain>
    </source>
</reference>
<evidence type="ECO:0000313" key="8">
    <source>
        <dbReference type="Proteomes" id="UP001152795"/>
    </source>
</evidence>
<comment type="function">
    <text evidence="4">RNA-binding protein involved in pre-mRNA splicing. Interacts with the PRP19C/Prp19 complex/NTC/Nineteen complex which is part of the spliceosome. Involved in regulating splice site selection. Binds preferentially RNA with A/C rich sequences and poly-C stretches.</text>
</comment>
<evidence type="ECO:0000256" key="5">
    <source>
        <dbReference type="SAM" id="MobiDB-lite"/>
    </source>
</evidence>
<protein>
    <recommendedName>
        <fullName evidence="2">KH homology domain-containing protein 4</fullName>
    </recommendedName>
    <alternativeName>
        <fullName evidence="3">Brings lots of money 7</fullName>
    </alternativeName>
</protein>
<keyword evidence="8" id="KW-1185">Reference proteome</keyword>
<feature type="region of interest" description="Disordered" evidence="5">
    <location>
        <begin position="163"/>
        <end position="467"/>
    </location>
</feature>
<proteinExistence type="inferred from homology"/>
<dbReference type="PANTHER" id="PTHR15744:SF0">
    <property type="entry name" value="KH HOMOLOGY DOMAIN-CONTAINING PROTEIN 4"/>
    <property type="match status" value="1"/>
</dbReference>
<feature type="domain" description="KHDC4/BBP-like KH-domain type I" evidence="6">
    <location>
        <begin position="70"/>
        <end position="144"/>
    </location>
</feature>
<feature type="compositionally biased region" description="Basic and acidic residues" evidence="5">
    <location>
        <begin position="433"/>
        <end position="450"/>
    </location>
</feature>
<accession>A0A7D9J1F0</accession>
<name>A0A7D9J1F0_PARCT</name>
<organism evidence="7 8">
    <name type="scientific">Paramuricea clavata</name>
    <name type="common">Red gorgonian</name>
    <name type="synonym">Violescent sea-whip</name>
    <dbReference type="NCBI Taxonomy" id="317549"/>
    <lineage>
        <taxon>Eukaryota</taxon>
        <taxon>Metazoa</taxon>
        <taxon>Cnidaria</taxon>
        <taxon>Anthozoa</taxon>
        <taxon>Octocorallia</taxon>
        <taxon>Malacalcyonacea</taxon>
        <taxon>Plexauridae</taxon>
        <taxon>Paramuricea</taxon>
    </lineage>
</organism>
<dbReference type="InterPro" id="IPR036612">
    <property type="entry name" value="KH_dom_type_1_sf"/>
</dbReference>
<dbReference type="SUPFAM" id="SSF54791">
    <property type="entry name" value="Eukaryotic type KH-domain (KH-domain type I)"/>
    <property type="match status" value="1"/>
</dbReference>
<dbReference type="GO" id="GO:0003723">
    <property type="term" value="F:RNA binding"/>
    <property type="evidence" value="ECO:0007669"/>
    <property type="project" value="InterPro"/>
</dbReference>
<dbReference type="PANTHER" id="PTHR15744">
    <property type="entry name" value="BLOM7"/>
    <property type="match status" value="1"/>
</dbReference>
<dbReference type="InterPro" id="IPR047889">
    <property type="entry name" value="KHDC4_KH-I_second"/>
</dbReference>
<dbReference type="InterPro" id="IPR055256">
    <property type="entry name" value="KH_1_KHDC4/BBP-like"/>
</dbReference>
<dbReference type="EMBL" id="CACRXK020009995">
    <property type="protein sequence ID" value="CAB4018419.1"/>
    <property type="molecule type" value="Genomic_DNA"/>
</dbReference>
<dbReference type="GO" id="GO:0005634">
    <property type="term" value="C:nucleus"/>
    <property type="evidence" value="ECO:0007669"/>
    <property type="project" value="InterPro"/>
</dbReference>
<comment type="caution">
    <text evidence="7">The sequence shown here is derived from an EMBL/GenBank/DDBJ whole genome shotgun (WGS) entry which is preliminary data.</text>
</comment>
<evidence type="ECO:0000259" key="6">
    <source>
        <dbReference type="Pfam" id="PF22675"/>
    </source>
</evidence>
<evidence type="ECO:0000256" key="2">
    <source>
        <dbReference type="ARBA" id="ARBA00017795"/>
    </source>
</evidence>
<evidence type="ECO:0000313" key="7">
    <source>
        <dbReference type="EMBL" id="CAB4018419.1"/>
    </source>
</evidence>